<dbReference type="SUPFAM" id="SSF52047">
    <property type="entry name" value="RNI-like"/>
    <property type="match status" value="1"/>
</dbReference>
<dbReference type="InterPro" id="IPR055357">
    <property type="entry name" value="LRR_At1g61320_AtMIF1"/>
</dbReference>
<sequence>MQSPNSALLRDRILDMDASASPNSAKIQKVFGGQDASQEKDLVSRLPDDILVHILSFLPTEDAIKTSILSKRWKYLWVSIPNFCFCDHSVWSRTMSHDLLLEVLASFFSSVESGAPVQNGPCIGKFYRWLEMPVAASRLRSWLSAAVKHNVQELKLFLPKGIEFVLPNSLFTSKSLWHFTLKMDCNLKLPGFICFSSLKYLNLRGVTFQDDQSTQQLFSGFPVLEHLTLFKCNWGNINEITIEIPTLKSLTFFEKVIFEDNFLNCKIVISALNLETLKVRGYLNVELLPCNLLSLDEASVNIEYLIDGQQEHSHRLVKLLCGLPNIKSLKLSNEALECLLFAESCPGHLPTFYNLTTLNASMNGPYVMNDDYTSGALIYVLQKSPNLKSLILSRGFEPEDVDMIMDIVPGCFQHCLKSVLIYNVDGAAQELCSLKYLYENAPVLESLSVICSPQLTKDLEKQEEIRHELEQLRGGSGSCKIVFLPYGASL</sequence>
<dbReference type="PANTHER" id="PTHR31900:SF30">
    <property type="entry name" value="SUPERFAMILY PROTEIN, PUTATIVE-RELATED"/>
    <property type="match status" value="1"/>
</dbReference>
<evidence type="ECO:0000259" key="1">
    <source>
        <dbReference type="PROSITE" id="PS50181"/>
    </source>
</evidence>
<reference evidence="3" key="1">
    <citation type="submission" date="2025-08" db="UniProtKB">
        <authorList>
            <consortium name="RefSeq"/>
        </authorList>
    </citation>
    <scope>IDENTIFICATION</scope>
    <source>
        <tissue evidence="3">Fruit stalk</tissue>
    </source>
</reference>
<accession>A0A6P5Z492</accession>
<dbReference type="SUPFAM" id="SSF81383">
    <property type="entry name" value="F-box domain"/>
    <property type="match status" value="1"/>
</dbReference>
<dbReference type="KEGG" id="dzi:111297162"/>
<dbReference type="OrthoDB" id="964425at2759"/>
<dbReference type="Pfam" id="PF00646">
    <property type="entry name" value="F-box"/>
    <property type="match status" value="1"/>
</dbReference>
<dbReference type="AlphaFoldDB" id="A0A6P5Z492"/>
<evidence type="ECO:0000313" key="2">
    <source>
        <dbReference type="Proteomes" id="UP000515121"/>
    </source>
</evidence>
<dbReference type="Proteomes" id="UP000515121">
    <property type="component" value="Unplaced"/>
</dbReference>
<dbReference type="PANTHER" id="PTHR31900">
    <property type="entry name" value="F-BOX/RNI SUPERFAMILY PROTEIN-RELATED"/>
    <property type="match status" value="1"/>
</dbReference>
<dbReference type="InterPro" id="IPR006566">
    <property type="entry name" value="FBD"/>
</dbReference>
<protein>
    <submittedName>
        <fullName evidence="3">F-box/LRR-repeat protein At3g26922-like isoform X1</fullName>
    </submittedName>
</protein>
<dbReference type="InterPro" id="IPR001810">
    <property type="entry name" value="F-box_dom"/>
</dbReference>
<organism evidence="2 3">
    <name type="scientific">Durio zibethinus</name>
    <name type="common">Durian</name>
    <dbReference type="NCBI Taxonomy" id="66656"/>
    <lineage>
        <taxon>Eukaryota</taxon>
        <taxon>Viridiplantae</taxon>
        <taxon>Streptophyta</taxon>
        <taxon>Embryophyta</taxon>
        <taxon>Tracheophyta</taxon>
        <taxon>Spermatophyta</taxon>
        <taxon>Magnoliopsida</taxon>
        <taxon>eudicotyledons</taxon>
        <taxon>Gunneridae</taxon>
        <taxon>Pentapetalae</taxon>
        <taxon>rosids</taxon>
        <taxon>malvids</taxon>
        <taxon>Malvales</taxon>
        <taxon>Malvaceae</taxon>
        <taxon>Helicteroideae</taxon>
        <taxon>Durio</taxon>
    </lineage>
</organism>
<dbReference type="InterPro" id="IPR053781">
    <property type="entry name" value="F-box_AtFBL13-like"/>
</dbReference>
<gene>
    <name evidence="3" type="primary">LOC111297162</name>
</gene>
<name>A0A6P5Z492_DURZI</name>
<dbReference type="Gene3D" id="3.80.10.10">
    <property type="entry name" value="Ribonuclease Inhibitor"/>
    <property type="match status" value="1"/>
</dbReference>
<dbReference type="GeneID" id="111297162"/>
<dbReference type="SMART" id="SM00579">
    <property type="entry name" value="FBD"/>
    <property type="match status" value="1"/>
</dbReference>
<dbReference type="Gene3D" id="1.20.1280.50">
    <property type="match status" value="1"/>
</dbReference>
<dbReference type="CDD" id="cd22160">
    <property type="entry name" value="F-box_AtFBL13-like"/>
    <property type="match status" value="1"/>
</dbReference>
<dbReference type="InterPro" id="IPR050232">
    <property type="entry name" value="FBL13/AtMIF1-like"/>
</dbReference>
<dbReference type="Pfam" id="PF23622">
    <property type="entry name" value="LRR_At1g61320_AtMIF1"/>
    <property type="match status" value="1"/>
</dbReference>
<dbReference type="InterPro" id="IPR032675">
    <property type="entry name" value="LRR_dom_sf"/>
</dbReference>
<proteinExistence type="predicted"/>
<keyword evidence="2" id="KW-1185">Reference proteome</keyword>
<evidence type="ECO:0000313" key="3">
    <source>
        <dbReference type="RefSeq" id="XP_022747529.1"/>
    </source>
</evidence>
<dbReference type="PROSITE" id="PS50181">
    <property type="entry name" value="FBOX"/>
    <property type="match status" value="1"/>
</dbReference>
<dbReference type="SMART" id="SM00256">
    <property type="entry name" value="FBOX"/>
    <property type="match status" value="1"/>
</dbReference>
<dbReference type="InterPro" id="IPR036047">
    <property type="entry name" value="F-box-like_dom_sf"/>
</dbReference>
<dbReference type="RefSeq" id="XP_022747529.1">
    <property type="nucleotide sequence ID" value="XM_022891794.1"/>
</dbReference>
<feature type="domain" description="F-box" evidence="1">
    <location>
        <begin position="40"/>
        <end position="94"/>
    </location>
</feature>